<sequence length="63" mass="7301">MLPIPAEQGTRKARYDEAFSIVREIQSLRRELGEQIEFAKELDIIRDAYGAKKNFMKLLAIFA</sequence>
<evidence type="ECO:0000313" key="1">
    <source>
        <dbReference type="EMBL" id="KDR26306.1"/>
    </source>
</evidence>
<name>A0A656QA70_9BURK</name>
<proteinExistence type="predicted"/>
<dbReference type="AlphaFoldDB" id="A0A656QA70"/>
<organism evidence="1 2">
    <name type="scientific">Caballeronia zhejiangensis</name>
    <dbReference type="NCBI Taxonomy" id="871203"/>
    <lineage>
        <taxon>Bacteria</taxon>
        <taxon>Pseudomonadati</taxon>
        <taxon>Pseudomonadota</taxon>
        <taxon>Betaproteobacteria</taxon>
        <taxon>Burkholderiales</taxon>
        <taxon>Burkholderiaceae</taxon>
        <taxon>Caballeronia</taxon>
    </lineage>
</organism>
<gene>
    <name evidence="1" type="ORF">BG60_23470</name>
</gene>
<reference evidence="1 2" key="1">
    <citation type="submission" date="2014-03" db="EMBL/GenBank/DDBJ databases">
        <title>Draft Genome Sequences of Four Burkholderia Strains.</title>
        <authorList>
            <person name="Liu X.Y."/>
            <person name="Li C.X."/>
            <person name="Xu J.H."/>
        </authorList>
    </citation>
    <scope>NUCLEOTIDE SEQUENCE [LARGE SCALE GENOMIC DNA]</scope>
    <source>
        <strain evidence="1 2">OP-1</strain>
    </source>
</reference>
<comment type="caution">
    <text evidence="1">The sequence shown here is derived from an EMBL/GenBank/DDBJ whole genome shotgun (WGS) entry which is preliminary data.</text>
</comment>
<keyword evidence="2" id="KW-1185">Reference proteome</keyword>
<protein>
    <recommendedName>
        <fullName evidence="3">Transposase</fullName>
    </recommendedName>
</protein>
<accession>A0A656QA70</accession>
<dbReference type="EMBL" id="JFHD01000036">
    <property type="protein sequence ID" value="KDR26306.1"/>
    <property type="molecule type" value="Genomic_DNA"/>
</dbReference>
<dbReference type="Proteomes" id="UP000027451">
    <property type="component" value="Unassembled WGS sequence"/>
</dbReference>
<evidence type="ECO:0000313" key="2">
    <source>
        <dbReference type="Proteomes" id="UP000027451"/>
    </source>
</evidence>
<evidence type="ECO:0008006" key="3">
    <source>
        <dbReference type="Google" id="ProtNLM"/>
    </source>
</evidence>